<dbReference type="Proteomes" id="UP000613512">
    <property type="component" value="Unassembled WGS sequence"/>
</dbReference>
<keyword evidence="2" id="KW-0282">Flagellum</keyword>
<keyword evidence="3" id="KW-1185">Reference proteome</keyword>
<dbReference type="InterPro" id="IPR001029">
    <property type="entry name" value="Flagellin_N"/>
</dbReference>
<dbReference type="SUPFAM" id="SSF64518">
    <property type="entry name" value="Phase 1 flagellin"/>
    <property type="match status" value="1"/>
</dbReference>
<accession>A0A916W4J8</accession>
<dbReference type="InterPro" id="IPR001492">
    <property type="entry name" value="Flagellin"/>
</dbReference>
<organism evidence="2 3">
    <name type="scientific">Ornithinibacillus halotolerans</name>
    <dbReference type="NCBI Taxonomy" id="1274357"/>
    <lineage>
        <taxon>Bacteria</taxon>
        <taxon>Bacillati</taxon>
        <taxon>Bacillota</taxon>
        <taxon>Bacilli</taxon>
        <taxon>Bacillales</taxon>
        <taxon>Bacillaceae</taxon>
        <taxon>Ornithinibacillus</taxon>
    </lineage>
</organism>
<dbReference type="NCBIfam" id="TIGR02550">
    <property type="entry name" value="flagell_flgL"/>
    <property type="match status" value="1"/>
</dbReference>
<dbReference type="GO" id="GO:0071973">
    <property type="term" value="P:bacterial-type flagellum-dependent cell motility"/>
    <property type="evidence" value="ECO:0007669"/>
    <property type="project" value="InterPro"/>
</dbReference>
<dbReference type="AlphaFoldDB" id="A0A916W4J8"/>
<dbReference type="PANTHER" id="PTHR42792">
    <property type="entry name" value="FLAGELLIN"/>
    <property type="match status" value="1"/>
</dbReference>
<keyword evidence="2" id="KW-0966">Cell projection</keyword>
<dbReference type="EMBL" id="BMEY01000003">
    <property type="protein sequence ID" value="GGA67197.1"/>
    <property type="molecule type" value="Genomic_DNA"/>
</dbReference>
<sequence>MMRVTQSMLTNNTLRNLSNNYSKMSNYMDQLSSGKKISRPSDNPTIAVKAMGYQSQLMEMEQYNRNINEAHHWLDNTDAALDESTKVLQRMRELAVWASNDTLNEQERKDISVEAKALKEQLVTIGNTKVNGKYIFNGLDPSEEPIIKNGDEIISYPTDTKAVMFDVSAGVSLKVNVDSSEIFGKDAFDRIQGFIDELEASPIDQTKIAASISNIDENINDVLSVRAELGARMNRLDLIENRRSSQELLTTDMKAKNENIDYEEIITKFMSQENVHRAALASSSKLIQQTLIDFLR</sequence>
<gene>
    <name evidence="2" type="primary">flgL</name>
    <name evidence="2" type="ORF">GCM10008025_08790</name>
</gene>
<name>A0A916W4J8_9BACI</name>
<dbReference type="Pfam" id="PF00669">
    <property type="entry name" value="Flagellin_N"/>
    <property type="match status" value="1"/>
</dbReference>
<dbReference type="PANTHER" id="PTHR42792:SF1">
    <property type="entry name" value="FLAGELLAR HOOK-ASSOCIATED PROTEIN 3"/>
    <property type="match status" value="1"/>
</dbReference>
<reference evidence="2" key="2">
    <citation type="submission" date="2020-09" db="EMBL/GenBank/DDBJ databases">
        <authorList>
            <person name="Sun Q."/>
            <person name="Zhou Y."/>
        </authorList>
    </citation>
    <scope>NUCLEOTIDE SEQUENCE</scope>
    <source>
        <strain evidence="2">CGMCC 1.12408</strain>
    </source>
</reference>
<evidence type="ECO:0000313" key="3">
    <source>
        <dbReference type="Proteomes" id="UP000613512"/>
    </source>
</evidence>
<comment type="caution">
    <text evidence="2">The sequence shown here is derived from an EMBL/GenBank/DDBJ whole genome shotgun (WGS) entry which is preliminary data.</text>
</comment>
<dbReference type="Gene3D" id="1.20.1330.10">
    <property type="entry name" value="f41 fragment of flagellin, N-terminal domain"/>
    <property type="match status" value="1"/>
</dbReference>
<keyword evidence="2" id="KW-0969">Cilium</keyword>
<evidence type="ECO:0000259" key="1">
    <source>
        <dbReference type="Pfam" id="PF00669"/>
    </source>
</evidence>
<proteinExistence type="predicted"/>
<evidence type="ECO:0000313" key="2">
    <source>
        <dbReference type="EMBL" id="GGA67197.1"/>
    </source>
</evidence>
<dbReference type="InterPro" id="IPR013384">
    <property type="entry name" value="Flagell_FlgL"/>
</dbReference>
<feature type="domain" description="Flagellin N-terminal" evidence="1">
    <location>
        <begin position="6"/>
        <end position="138"/>
    </location>
</feature>
<reference evidence="2" key="1">
    <citation type="journal article" date="2014" name="Int. J. Syst. Evol. Microbiol.">
        <title>Complete genome sequence of Corynebacterium casei LMG S-19264T (=DSM 44701T), isolated from a smear-ripened cheese.</title>
        <authorList>
            <consortium name="US DOE Joint Genome Institute (JGI-PGF)"/>
            <person name="Walter F."/>
            <person name="Albersmeier A."/>
            <person name="Kalinowski J."/>
            <person name="Ruckert C."/>
        </authorList>
    </citation>
    <scope>NUCLEOTIDE SEQUENCE</scope>
    <source>
        <strain evidence="2">CGMCC 1.12408</strain>
    </source>
</reference>
<dbReference type="GO" id="GO:0005198">
    <property type="term" value="F:structural molecule activity"/>
    <property type="evidence" value="ECO:0007669"/>
    <property type="project" value="InterPro"/>
</dbReference>
<protein>
    <submittedName>
        <fullName evidence="2">Flagellar hook-associated protein 3</fullName>
    </submittedName>
</protein>
<dbReference type="RefSeq" id="WP_229740646.1">
    <property type="nucleotide sequence ID" value="NZ_BMEY01000003.1"/>
</dbReference>
<dbReference type="GO" id="GO:0009424">
    <property type="term" value="C:bacterial-type flagellum hook"/>
    <property type="evidence" value="ECO:0007669"/>
    <property type="project" value="InterPro"/>
</dbReference>